<dbReference type="Proteomes" id="UP000184073">
    <property type="component" value="Unassembled WGS sequence"/>
</dbReference>
<keyword evidence="2" id="KW-1185">Reference proteome</keyword>
<evidence type="ECO:0000313" key="1">
    <source>
        <dbReference type="EMBL" id="OJJ01616.1"/>
    </source>
</evidence>
<dbReference type="RefSeq" id="XP_040667378.1">
    <property type="nucleotide sequence ID" value="XM_040815730.1"/>
</dbReference>
<name>A0A1L9PJK3_ASPVE</name>
<evidence type="ECO:0000313" key="2">
    <source>
        <dbReference type="Proteomes" id="UP000184073"/>
    </source>
</evidence>
<dbReference type="AlphaFoldDB" id="A0A1L9PJK3"/>
<dbReference type="VEuPathDB" id="FungiDB:ASPVEDRAFT_644573"/>
<proteinExistence type="predicted"/>
<reference evidence="2" key="1">
    <citation type="journal article" date="2017" name="Genome Biol.">
        <title>Comparative genomics reveals high biological diversity and specific adaptations in the industrially and medically important fungal genus Aspergillus.</title>
        <authorList>
            <person name="de Vries R.P."/>
            <person name="Riley R."/>
            <person name="Wiebenga A."/>
            <person name="Aguilar-Osorio G."/>
            <person name="Amillis S."/>
            <person name="Uchima C.A."/>
            <person name="Anderluh G."/>
            <person name="Asadollahi M."/>
            <person name="Askin M."/>
            <person name="Barry K."/>
            <person name="Battaglia E."/>
            <person name="Bayram O."/>
            <person name="Benocci T."/>
            <person name="Braus-Stromeyer S.A."/>
            <person name="Caldana C."/>
            <person name="Canovas D."/>
            <person name="Cerqueira G.C."/>
            <person name="Chen F."/>
            <person name="Chen W."/>
            <person name="Choi C."/>
            <person name="Clum A."/>
            <person name="Dos Santos R.A."/>
            <person name="Damasio A.R."/>
            <person name="Diallinas G."/>
            <person name="Emri T."/>
            <person name="Fekete E."/>
            <person name="Flipphi M."/>
            <person name="Freyberg S."/>
            <person name="Gallo A."/>
            <person name="Gournas C."/>
            <person name="Habgood R."/>
            <person name="Hainaut M."/>
            <person name="Harispe M.L."/>
            <person name="Henrissat B."/>
            <person name="Hilden K.S."/>
            <person name="Hope R."/>
            <person name="Hossain A."/>
            <person name="Karabika E."/>
            <person name="Karaffa L."/>
            <person name="Karanyi Z."/>
            <person name="Krasevec N."/>
            <person name="Kuo A."/>
            <person name="Kusch H."/>
            <person name="LaButti K."/>
            <person name="Lagendijk E.L."/>
            <person name="Lapidus A."/>
            <person name="Levasseur A."/>
            <person name="Lindquist E."/>
            <person name="Lipzen A."/>
            <person name="Logrieco A.F."/>
            <person name="MacCabe A."/>
            <person name="Maekelae M.R."/>
            <person name="Malavazi I."/>
            <person name="Melin P."/>
            <person name="Meyer V."/>
            <person name="Mielnichuk N."/>
            <person name="Miskei M."/>
            <person name="Molnar A.P."/>
            <person name="Mule G."/>
            <person name="Ngan C.Y."/>
            <person name="Orejas M."/>
            <person name="Orosz E."/>
            <person name="Ouedraogo J.P."/>
            <person name="Overkamp K.M."/>
            <person name="Park H.-S."/>
            <person name="Perrone G."/>
            <person name="Piumi F."/>
            <person name="Punt P.J."/>
            <person name="Ram A.F."/>
            <person name="Ramon A."/>
            <person name="Rauscher S."/>
            <person name="Record E."/>
            <person name="Riano-Pachon D.M."/>
            <person name="Robert V."/>
            <person name="Roehrig J."/>
            <person name="Ruller R."/>
            <person name="Salamov A."/>
            <person name="Salih N.S."/>
            <person name="Samson R.A."/>
            <person name="Sandor E."/>
            <person name="Sanguinetti M."/>
            <person name="Schuetze T."/>
            <person name="Sepcic K."/>
            <person name="Shelest E."/>
            <person name="Sherlock G."/>
            <person name="Sophianopoulou V."/>
            <person name="Squina F.M."/>
            <person name="Sun H."/>
            <person name="Susca A."/>
            <person name="Todd R.B."/>
            <person name="Tsang A."/>
            <person name="Unkles S.E."/>
            <person name="van de Wiele N."/>
            <person name="van Rossen-Uffink D."/>
            <person name="Oliveira J.V."/>
            <person name="Vesth T.C."/>
            <person name="Visser J."/>
            <person name="Yu J.-H."/>
            <person name="Zhou M."/>
            <person name="Andersen M.R."/>
            <person name="Archer D.B."/>
            <person name="Baker S.E."/>
            <person name="Benoit I."/>
            <person name="Brakhage A.A."/>
            <person name="Braus G.H."/>
            <person name="Fischer R."/>
            <person name="Frisvad J.C."/>
            <person name="Goldman G.H."/>
            <person name="Houbraken J."/>
            <person name="Oakley B."/>
            <person name="Pocsi I."/>
            <person name="Scazzocchio C."/>
            <person name="Seiboth B."/>
            <person name="vanKuyk P.A."/>
            <person name="Wortman J."/>
            <person name="Dyer P.S."/>
            <person name="Grigoriev I.V."/>
        </authorList>
    </citation>
    <scope>NUCLEOTIDE SEQUENCE [LARGE SCALE GENOMIC DNA]</scope>
    <source>
        <strain evidence="2">CBS 583.65</strain>
    </source>
</reference>
<organism evidence="1 2">
    <name type="scientific">Aspergillus versicolor CBS 583.65</name>
    <dbReference type="NCBI Taxonomy" id="1036611"/>
    <lineage>
        <taxon>Eukaryota</taxon>
        <taxon>Fungi</taxon>
        <taxon>Dikarya</taxon>
        <taxon>Ascomycota</taxon>
        <taxon>Pezizomycotina</taxon>
        <taxon>Eurotiomycetes</taxon>
        <taxon>Eurotiomycetidae</taxon>
        <taxon>Eurotiales</taxon>
        <taxon>Aspergillaceae</taxon>
        <taxon>Aspergillus</taxon>
        <taxon>Aspergillus subgen. Nidulantes</taxon>
    </lineage>
</organism>
<dbReference type="EMBL" id="KV878128">
    <property type="protein sequence ID" value="OJJ01616.1"/>
    <property type="molecule type" value="Genomic_DNA"/>
</dbReference>
<accession>A0A1L9PJK3</accession>
<protein>
    <submittedName>
        <fullName evidence="1">Uncharacterized protein</fullName>
    </submittedName>
</protein>
<gene>
    <name evidence="1" type="ORF">ASPVEDRAFT_644573</name>
</gene>
<sequence>MCNLKVTSLTRPQDRWVSLLAIIPSARVHPSCWDNRPSIRGSVCVCDCKPVAMLFLVSYMCPVWISLLRSAHRIRCSADVPGRNVLEFSASPTRSIVAVKKHSQSLNYPIPRWGCSPNFRVPGDHQRLTSVEQFRTGRRSAKPTIFFRAASCRAPHVSLRNDLRVCCGGALKENWIVKQGRGFAEMGARSLTGCCAFA</sequence>
<dbReference type="GeneID" id="63731241"/>